<evidence type="ECO:0000256" key="10">
    <source>
        <dbReference type="ARBA" id="ARBA00023319"/>
    </source>
</evidence>
<dbReference type="SUPFAM" id="SSF48726">
    <property type="entry name" value="Immunoglobulin"/>
    <property type="match status" value="2"/>
</dbReference>
<evidence type="ECO:0000313" key="12">
    <source>
        <dbReference type="Ensembl" id="ENSSFAP00005026736.1"/>
    </source>
</evidence>
<accession>A0A672HC28</accession>
<dbReference type="InterPro" id="IPR051713">
    <property type="entry name" value="T-cell_Activation_Regulation"/>
</dbReference>
<dbReference type="GO" id="GO:0071222">
    <property type="term" value="P:cellular response to lipopolysaccharide"/>
    <property type="evidence" value="ECO:0007669"/>
    <property type="project" value="TreeGrafter"/>
</dbReference>
<evidence type="ECO:0000256" key="9">
    <source>
        <dbReference type="ARBA" id="ARBA00023180"/>
    </source>
</evidence>
<dbReference type="GO" id="GO:0006955">
    <property type="term" value="P:immune response"/>
    <property type="evidence" value="ECO:0007669"/>
    <property type="project" value="TreeGrafter"/>
</dbReference>
<dbReference type="InterPro" id="IPR013162">
    <property type="entry name" value="CD80_C2-set"/>
</dbReference>
<evidence type="ECO:0000256" key="8">
    <source>
        <dbReference type="ARBA" id="ARBA00023170"/>
    </source>
</evidence>
<dbReference type="Proteomes" id="UP000472267">
    <property type="component" value="Chromosome 23"/>
</dbReference>
<keyword evidence="9" id="KW-0325">Glycoprotein</keyword>
<dbReference type="InterPro" id="IPR036179">
    <property type="entry name" value="Ig-like_dom_sf"/>
</dbReference>
<reference evidence="12" key="1">
    <citation type="submission" date="2019-06" db="EMBL/GenBank/DDBJ databases">
        <authorList>
            <consortium name="Wellcome Sanger Institute Data Sharing"/>
        </authorList>
    </citation>
    <scope>NUCLEOTIDE SEQUENCE [LARGE SCALE GENOMIC DNA]</scope>
</reference>
<keyword evidence="13" id="KW-1185">Reference proteome</keyword>
<dbReference type="InterPro" id="IPR013783">
    <property type="entry name" value="Ig-like_fold"/>
</dbReference>
<keyword evidence="5" id="KW-1133">Transmembrane helix</keyword>
<dbReference type="InParanoid" id="A0A672HC28"/>
<keyword evidence="10" id="KW-0393">Immunoglobulin domain</keyword>
<dbReference type="InterPro" id="IPR007110">
    <property type="entry name" value="Ig-like_dom"/>
</dbReference>
<evidence type="ECO:0000256" key="4">
    <source>
        <dbReference type="ARBA" id="ARBA00022729"/>
    </source>
</evidence>
<evidence type="ECO:0000256" key="7">
    <source>
        <dbReference type="ARBA" id="ARBA00023157"/>
    </source>
</evidence>
<proteinExistence type="predicted"/>
<keyword evidence="7" id="KW-1015">Disulfide bond</keyword>
<dbReference type="PANTHER" id="PTHR25466">
    <property type="entry name" value="T-LYMPHOCYTE ACTIVATION ANTIGEN"/>
    <property type="match status" value="1"/>
</dbReference>
<dbReference type="AlphaFoldDB" id="A0A672HC28"/>
<evidence type="ECO:0000259" key="11">
    <source>
        <dbReference type="PROSITE" id="PS50835"/>
    </source>
</evidence>
<dbReference type="GO" id="GO:0007166">
    <property type="term" value="P:cell surface receptor signaling pathway"/>
    <property type="evidence" value="ECO:0007669"/>
    <property type="project" value="TreeGrafter"/>
</dbReference>
<reference evidence="12" key="2">
    <citation type="submission" date="2025-08" db="UniProtKB">
        <authorList>
            <consortium name="Ensembl"/>
        </authorList>
    </citation>
    <scope>IDENTIFICATION</scope>
</reference>
<keyword evidence="8" id="KW-0675">Receptor</keyword>
<keyword evidence="3" id="KW-0812">Transmembrane</keyword>
<keyword evidence="2" id="KW-1003">Cell membrane</keyword>
<keyword evidence="4" id="KW-0732">Signal</keyword>
<protein>
    <recommendedName>
        <fullName evidence="11">Ig-like domain-containing protein</fullName>
    </recommendedName>
</protein>
<feature type="domain" description="Ig-like" evidence="11">
    <location>
        <begin position="106"/>
        <end position="180"/>
    </location>
</feature>
<dbReference type="Gene3D" id="2.60.40.10">
    <property type="entry name" value="Immunoglobulins"/>
    <property type="match status" value="2"/>
</dbReference>
<evidence type="ECO:0000256" key="6">
    <source>
        <dbReference type="ARBA" id="ARBA00023136"/>
    </source>
</evidence>
<comment type="subcellular location">
    <subcellularLocation>
        <location evidence="1">Cell membrane</location>
        <topology evidence="1">Single-pass type I membrane protein</topology>
    </subcellularLocation>
</comment>
<dbReference type="PROSITE" id="PS50835">
    <property type="entry name" value="IG_LIKE"/>
    <property type="match status" value="1"/>
</dbReference>
<name>A0A672HC28_SALFA</name>
<dbReference type="OMA" id="FSIEWRR"/>
<dbReference type="Ensembl" id="ENSSFAT00005027774.1">
    <property type="protein sequence ID" value="ENSSFAP00005026736.1"/>
    <property type="gene ID" value="ENSSFAG00005013688.1"/>
</dbReference>
<evidence type="ECO:0000313" key="13">
    <source>
        <dbReference type="Proteomes" id="UP000472267"/>
    </source>
</evidence>
<dbReference type="GO" id="GO:0031295">
    <property type="term" value="P:T cell costimulation"/>
    <property type="evidence" value="ECO:0007669"/>
    <property type="project" value="TreeGrafter"/>
</dbReference>
<organism evidence="12 13">
    <name type="scientific">Salarias fasciatus</name>
    <name type="common">Jewelled blenny</name>
    <name type="synonym">Blennius fasciatus</name>
    <dbReference type="NCBI Taxonomy" id="181472"/>
    <lineage>
        <taxon>Eukaryota</taxon>
        <taxon>Metazoa</taxon>
        <taxon>Chordata</taxon>
        <taxon>Craniata</taxon>
        <taxon>Vertebrata</taxon>
        <taxon>Euteleostomi</taxon>
        <taxon>Actinopterygii</taxon>
        <taxon>Neopterygii</taxon>
        <taxon>Teleostei</taxon>
        <taxon>Neoteleostei</taxon>
        <taxon>Acanthomorphata</taxon>
        <taxon>Ovalentaria</taxon>
        <taxon>Blenniimorphae</taxon>
        <taxon>Blenniiformes</taxon>
        <taxon>Blennioidei</taxon>
        <taxon>Blenniidae</taxon>
        <taxon>Salariinae</taxon>
        <taxon>Salarias</taxon>
    </lineage>
</organism>
<dbReference type="GO" id="GO:0042102">
    <property type="term" value="P:positive regulation of T cell proliferation"/>
    <property type="evidence" value="ECO:0007669"/>
    <property type="project" value="TreeGrafter"/>
</dbReference>
<evidence type="ECO:0000256" key="5">
    <source>
        <dbReference type="ARBA" id="ARBA00022989"/>
    </source>
</evidence>
<dbReference type="PANTHER" id="PTHR25466:SF2">
    <property type="entry name" value="T-LYMPHOCYTE ACTIVATION ANTIGEN CD86"/>
    <property type="match status" value="1"/>
</dbReference>
<evidence type="ECO:0000256" key="2">
    <source>
        <dbReference type="ARBA" id="ARBA00022475"/>
    </source>
</evidence>
<evidence type="ECO:0000256" key="3">
    <source>
        <dbReference type="ARBA" id="ARBA00022692"/>
    </source>
</evidence>
<reference evidence="12" key="3">
    <citation type="submission" date="2025-09" db="UniProtKB">
        <authorList>
            <consortium name="Ensembl"/>
        </authorList>
    </citation>
    <scope>IDENTIFICATION</scope>
</reference>
<keyword evidence="6" id="KW-0472">Membrane</keyword>
<dbReference type="GO" id="GO:0042130">
    <property type="term" value="P:negative regulation of T cell proliferation"/>
    <property type="evidence" value="ECO:0007669"/>
    <property type="project" value="TreeGrafter"/>
</dbReference>
<dbReference type="Pfam" id="PF08205">
    <property type="entry name" value="C2-set_2"/>
    <property type="match status" value="1"/>
</dbReference>
<dbReference type="GO" id="GO:0009897">
    <property type="term" value="C:external side of plasma membrane"/>
    <property type="evidence" value="ECO:0007669"/>
    <property type="project" value="TreeGrafter"/>
</dbReference>
<sequence length="223" mass="25259">MRVRRLLMQMTHREKYLPSAYMCVHACLPCTEEDCVLGIVGRPVALPCFYPELLKSENVSIEWRRDGEVVLRSVWQGDKHEQMWGFSVATLAHDAASTGNFSLELPKVDPQEDRTNYSLFIISEESQSRTDGEAGDKTAFLCQSSGGYPKPTVSWLINNTEEPPEGAVRTLAVTLDSLLYNITSYLMVNISKDATSLSVYKWFKQPKLHLAQKLKIKDLKQNI</sequence>
<evidence type="ECO:0000256" key="1">
    <source>
        <dbReference type="ARBA" id="ARBA00004251"/>
    </source>
</evidence>